<keyword evidence="3 10" id="KW-0004">4Fe-4S</keyword>
<comment type="pathway">
    <text evidence="1">Cofactor biosynthesis; coenzyme F0 biosynthesis.</text>
</comment>
<dbReference type="UniPathway" id="UPA00072"/>
<dbReference type="GO" id="GO:0141093">
    <property type="term" value="F:5-amino-6-(D-ribitylamino)uracil--L-tyrosine 4-hydroxyphenyl transferase activity"/>
    <property type="evidence" value="ECO:0007669"/>
    <property type="project" value="UniProtKB-EC"/>
</dbReference>
<dbReference type="EC" id="2.5.1.147" evidence="2"/>
<dbReference type="SFLD" id="SFLDG01388">
    <property type="entry name" value="7_8-didemethyl-8-hydroxy-5-dea"/>
    <property type="match status" value="1"/>
</dbReference>
<feature type="binding site" evidence="11">
    <location>
        <position position="208"/>
    </location>
    <ligand>
        <name>S-adenosyl-L-methionine</name>
        <dbReference type="ChEBI" id="CHEBI:59789"/>
    </ligand>
</feature>
<evidence type="ECO:0000256" key="2">
    <source>
        <dbReference type="ARBA" id="ARBA00012289"/>
    </source>
</evidence>
<dbReference type="SFLD" id="SFLDG01082">
    <property type="entry name" value="B12-binding_domain_containing"/>
    <property type="match status" value="1"/>
</dbReference>
<dbReference type="SFLD" id="SFLDG01389">
    <property type="entry name" value="menaquinone_synthsis_involved"/>
    <property type="match status" value="1"/>
</dbReference>
<dbReference type="InterPro" id="IPR034405">
    <property type="entry name" value="F420"/>
</dbReference>
<dbReference type="InterPro" id="IPR013785">
    <property type="entry name" value="Aldolase_TIM"/>
</dbReference>
<dbReference type="SFLD" id="SFLDS00029">
    <property type="entry name" value="Radical_SAM"/>
    <property type="match status" value="1"/>
</dbReference>
<dbReference type="CDD" id="cd01335">
    <property type="entry name" value="Radical_SAM"/>
    <property type="match status" value="1"/>
</dbReference>
<evidence type="ECO:0000256" key="10">
    <source>
        <dbReference type="PIRSR" id="PIRSR004762-1"/>
    </source>
</evidence>
<gene>
    <name evidence="13" type="primary">cofH</name>
    <name evidence="13" type="ORF">COX37_02935</name>
</gene>
<keyword evidence="5 10" id="KW-0949">S-adenosyl-L-methionine</keyword>
<sequence>MASRAGEEKNSEISGQDRLFERLRKLIMNSNLKDSALLKKAVAKEAFNLEEATELFKLEGDELKELFRIADEVRRELKGDTITFVNVRNINFTNICGTGCSFCGFARRESDSDSYRLSIEEIIEKAKEAKERGATEICMQGGIDAGLAENFYIKLLSKLKEELPELHIHAFSPFEVDFGARRKGISVKKYLAELKKAGLDSMPGTAAEIFDPEVRKKLSPKKIGTDRWFEIVRTAHETGIPTTCTMMYGHIDGPREWADHILRLRRLQEETGGFTEFVPLGFMPWKTPIFIAGIARAGATREEHLKVHAVARILLQGQIDNIQVSWVKLGIELACEALQCGGNDFGGTLMGENITRAAGGNNPDELAPEDFVKTIRAMNRVPAQRDTLYNILKI</sequence>
<dbReference type="Pfam" id="PF19288">
    <property type="entry name" value="CofH_C"/>
    <property type="match status" value="1"/>
</dbReference>
<comment type="catalytic activity">
    <reaction evidence="9">
        <text>5-amino-6-(D-ribitylamino)uracil + L-tyrosine + S-adenosyl-L-methionine = 5-amino-5-(4-hydroxybenzyl)-6-(D-ribitylimino)-5,6-dihydrouracil + 2-iminoacetate + 5'-deoxyadenosine + L-methionine + H(+)</text>
        <dbReference type="Rhea" id="RHEA:55200"/>
        <dbReference type="ChEBI" id="CHEBI:15378"/>
        <dbReference type="ChEBI" id="CHEBI:15934"/>
        <dbReference type="ChEBI" id="CHEBI:17319"/>
        <dbReference type="ChEBI" id="CHEBI:57844"/>
        <dbReference type="ChEBI" id="CHEBI:58315"/>
        <dbReference type="ChEBI" id="CHEBI:59789"/>
        <dbReference type="ChEBI" id="CHEBI:77846"/>
        <dbReference type="ChEBI" id="CHEBI:85936"/>
        <dbReference type="EC" id="2.5.1.147"/>
    </reaction>
</comment>
<evidence type="ECO:0000313" key="13">
    <source>
        <dbReference type="EMBL" id="PIP22619.1"/>
    </source>
</evidence>
<feature type="binding site" evidence="11">
    <location>
        <position position="102"/>
    </location>
    <ligand>
        <name>S-adenosyl-L-methionine</name>
        <dbReference type="ChEBI" id="CHEBI:59789"/>
    </ligand>
</feature>
<feature type="non-terminal residue" evidence="13">
    <location>
        <position position="394"/>
    </location>
</feature>
<dbReference type="GO" id="GO:0051539">
    <property type="term" value="F:4 iron, 4 sulfur cluster binding"/>
    <property type="evidence" value="ECO:0007669"/>
    <property type="project" value="UniProtKB-KW"/>
</dbReference>
<evidence type="ECO:0000259" key="12">
    <source>
        <dbReference type="PROSITE" id="PS51918"/>
    </source>
</evidence>
<evidence type="ECO:0000256" key="5">
    <source>
        <dbReference type="ARBA" id="ARBA00022691"/>
    </source>
</evidence>
<evidence type="ECO:0000256" key="4">
    <source>
        <dbReference type="ARBA" id="ARBA00022679"/>
    </source>
</evidence>
<evidence type="ECO:0000256" key="8">
    <source>
        <dbReference type="ARBA" id="ARBA00023014"/>
    </source>
</evidence>
<dbReference type="PANTHER" id="PTHR43076">
    <property type="entry name" value="FO SYNTHASE (COFH)"/>
    <property type="match status" value="1"/>
</dbReference>
<evidence type="ECO:0000256" key="1">
    <source>
        <dbReference type="ARBA" id="ARBA00004712"/>
    </source>
</evidence>
<dbReference type="GO" id="GO:0044689">
    <property type="term" value="F:7,8-didemethyl-8-hydroxy-5-deazariboflavin synthase activity"/>
    <property type="evidence" value="ECO:0007669"/>
    <property type="project" value="TreeGrafter"/>
</dbReference>
<dbReference type="PIRSF" id="PIRSF004762">
    <property type="entry name" value="CHP00423"/>
    <property type="match status" value="1"/>
</dbReference>
<dbReference type="EMBL" id="PCRO01000036">
    <property type="protein sequence ID" value="PIP22619.1"/>
    <property type="molecule type" value="Genomic_DNA"/>
</dbReference>
<feature type="binding site" evidence="10">
    <location>
        <position position="96"/>
    </location>
    <ligand>
        <name>[4Fe-4S] cluster</name>
        <dbReference type="ChEBI" id="CHEBI:49883"/>
        <note>4Fe-4S-S-AdoMet</note>
    </ligand>
</feature>
<protein>
    <recommendedName>
        <fullName evidence="2">5-amino-6-(D-ribitylamino)uracil--L-tyrosine 4-hydroxyphenyl transferase</fullName>
        <ecNumber evidence="2">2.5.1.147</ecNumber>
    </recommendedName>
</protein>
<comment type="caution">
    <text evidence="13">The sequence shown here is derived from an EMBL/GenBank/DDBJ whole genome shotgun (WGS) entry which is preliminary data.</text>
</comment>
<comment type="cofactor">
    <cofactor evidence="10">
        <name>[4Fe-4S] cluster</name>
        <dbReference type="ChEBI" id="CHEBI:49883"/>
    </cofactor>
    <text evidence="10">Binds 1 [4Fe-4S] cluster. The cluster is coordinated with 3 cysteines and an exchangeable S-adenosyl-L-methionine.</text>
</comment>
<name>A0A2G9YTV8_9BACT</name>
<dbReference type="PROSITE" id="PS51918">
    <property type="entry name" value="RADICAL_SAM"/>
    <property type="match status" value="1"/>
</dbReference>
<dbReference type="PANTHER" id="PTHR43076:SF1">
    <property type="entry name" value="LIPOYL SYNTHASE 2"/>
    <property type="match status" value="1"/>
</dbReference>
<dbReference type="SFLD" id="SFLDF00342">
    <property type="entry name" value="cyclic_dehypoxanthine_futalosi"/>
    <property type="match status" value="1"/>
</dbReference>
<dbReference type="NCBIfam" id="NF005609">
    <property type="entry name" value="PRK07360.1"/>
    <property type="match status" value="1"/>
</dbReference>
<feature type="domain" description="Radical SAM core" evidence="12">
    <location>
        <begin position="82"/>
        <end position="312"/>
    </location>
</feature>
<dbReference type="SFLD" id="SFLDG01064">
    <property type="entry name" value="F420__menaquinone_cofactor_bio"/>
    <property type="match status" value="1"/>
</dbReference>
<keyword evidence="8 10" id="KW-0411">Iron-sulfur</keyword>
<dbReference type="GO" id="GO:0046872">
    <property type="term" value="F:metal ion binding"/>
    <property type="evidence" value="ECO:0007669"/>
    <property type="project" value="UniProtKB-KW"/>
</dbReference>
<evidence type="ECO:0000256" key="11">
    <source>
        <dbReference type="PIRSR" id="PIRSR004762-2"/>
    </source>
</evidence>
<dbReference type="SFLD" id="SFLDF00343">
    <property type="entry name" value="aminofutalosine_synthase_(mqnE"/>
    <property type="match status" value="1"/>
</dbReference>
<organism evidence="13 14">
    <name type="scientific">Candidatus Nealsonbacteria bacterium CG23_combo_of_CG06-09_8_20_14_all_39_17</name>
    <dbReference type="NCBI Taxonomy" id="1974722"/>
    <lineage>
        <taxon>Bacteria</taxon>
        <taxon>Candidatus Nealsoniibacteriota</taxon>
    </lineage>
</organism>
<evidence type="ECO:0000256" key="6">
    <source>
        <dbReference type="ARBA" id="ARBA00022723"/>
    </source>
</evidence>
<dbReference type="InterPro" id="IPR045567">
    <property type="entry name" value="CofH/MnqC-like_C"/>
</dbReference>
<dbReference type="InterPro" id="IPR020050">
    <property type="entry name" value="FO_synthase_su2"/>
</dbReference>
<evidence type="ECO:0000256" key="9">
    <source>
        <dbReference type="ARBA" id="ARBA00048468"/>
    </source>
</evidence>
<feature type="binding site" evidence="11">
    <location>
        <position position="172"/>
    </location>
    <ligand>
        <name>(3R)-3-methyl-D-ornithine</name>
        <dbReference type="ChEBI" id="CHEBI:64642"/>
    </ligand>
</feature>
<dbReference type="AlphaFoldDB" id="A0A2G9YTV8"/>
<dbReference type="InterPro" id="IPR019940">
    <property type="entry name" value="CofH_family"/>
</dbReference>
<evidence type="ECO:0000256" key="7">
    <source>
        <dbReference type="ARBA" id="ARBA00023004"/>
    </source>
</evidence>
<evidence type="ECO:0000256" key="3">
    <source>
        <dbReference type="ARBA" id="ARBA00022485"/>
    </source>
</evidence>
<keyword evidence="6" id="KW-0479">Metal-binding</keyword>
<dbReference type="InterPro" id="IPR007197">
    <property type="entry name" value="rSAM"/>
</dbReference>
<keyword evidence="4" id="KW-0808">Transferase</keyword>
<dbReference type="NCBIfam" id="TIGR03551">
    <property type="entry name" value="F420_cofH"/>
    <property type="match status" value="1"/>
</dbReference>
<feature type="binding site" evidence="10">
    <location>
        <position position="103"/>
    </location>
    <ligand>
        <name>[4Fe-4S] cluster</name>
        <dbReference type="ChEBI" id="CHEBI:49883"/>
        <note>4Fe-4S-S-AdoMet</note>
    </ligand>
</feature>
<dbReference type="HAMAP" id="MF_01612">
    <property type="entry name" value="FO_synth_sub2"/>
    <property type="match status" value="1"/>
</dbReference>
<keyword evidence="7 10" id="KW-0408">Iron</keyword>
<proteinExistence type="inferred from homology"/>
<dbReference type="SUPFAM" id="SSF102114">
    <property type="entry name" value="Radical SAM enzymes"/>
    <property type="match status" value="1"/>
</dbReference>
<dbReference type="Gene3D" id="3.20.20.70">
    <property type="entry name" value="Aldolase class I"/>
    <property type="match status" value="1"/>
</dbReference>
<evidence type="ECO:0000313" key="14">
    <source>
        <dbReference type="Proteomes" id="UP000229976"/>
    </source>
</evidence>
<reference evidence="13 14" key="1">
    <citation type="submission" date="2017-09" db="EMBL/GenBank/DDBJ databases">
        <title>Depth-based differentiation of microbial function through sediment-hosted aquifers and enrichment of novel symbionts in the deep terrestrial subsurface.</title>
        <authorList>
            <person name="Probst A.J."/>
            <person name="Ladd B."/>
            <person name="Jarett J.K."/>
            <person name="Geller-Mcgrath D.E."/>
            <person name="Sieber C.M."/>
            <person name="Emerson J.B."/>
            <person name="Anantharaman K."/>
            <person name="Thomas B.C."/>
            <person name="Malmstrom R."/>
            <person name="Stieglmeier M."/>
            <person name="Klingl A."/>
            <person name="Woyke T."/>
            <person name="Ryan C.M."/>
            <person name="Banfield J.F."/>
        </authorList>
    </citation>
    <scope>NUCLEOTIDE SEQUENCE [LARGE SCALE GENOMIC DNA]</scope>
    <source>
        <strain evidence="13">CG23_combo_of_CG06-09_8_20_14_all_39_17</strain>
    </source>
</reference>
<dbReference type="Pfam" id="PF04055">
    <property type="entry name" value="Radical_SAM"/>
    <property type="match status" value="1"/>
</dbReference>
<dbReference type="InterPro" id="IPR006638">
    <property type="entry name" value="Elp3/MiaA/NifB-like_rSAM"/>
</dbReference>
<feature type="binding site" evidence="11">
    <location>
        <position position="325"/>
    </location>
    <ligand>
        <name>(3R)-3-methyl-D-ornithine</name>
        <dbReference type="ChEBI" id="CHEBI:64642"/>
    </ligand>
</feature>
<accession>A0A2G9YTV8</accession>
<dbReference type="Proteomes" id="UP000229976">
    <property type="component" value="Unassembled WGS sequence"/>
</dbReference>
<feature type="binding site" evidence="10">
    <location>
        <position position="100"/>
    </location>
    <ligand>
        <name>[4Fe-4S] cluster</name>
        <dbReference type="ChEBI" id="CHEBI:49883"/>
        <note>4Fe-4S-S-AdoMet</note>
    </ligand>
</feature>
<dbReference type="InterPro" id="IPR058240">
    <property type="entry name" value="rSAM_sf"/>
</dbReference>
<dbReference type="NCBIfam" id="TIGR00423">
    <property type="entry name" value="CofH family radical SAM protein"/>
    <property type="match status" value="1"/>
</dbReference>
<dbReference type="SMART" id="SM00729">
    <property type="entry name" value="Elp3"/>
    <property type="match status" value="1"/>
</dbReference>